<protein>
    <submittedName>
        <fullName evidence="2">Uncharacterized protein</fullName>
    </submittedName>
</protein>
<dbReference type="EMBL" id="CAUYUJ010015801">
    <property type="protein sequence ID" value="CAK0858215.1"/>
    <property type="molecule type" value="Genomic_DNA"/>
</dbReference>
<name>A0ABN9UH07_9DINO</name>
<gene>
    <name evidence="2" type="ORF">PCOR1329_LOCUS48073</name>
</gene>
<evidence type="ECO:0000313" key="3">
    <source>
        <dbReference type="Proteomes" id="UP001189429"/>
    </source>
</evidence>
<proteinExistence type="predicted"/>
<keyword evidence="3" id="KW-1185">Reference proteome</keyword>
<accession>A0ABN9UH07</accession>
<sequence length="198" mass="21531">MHTVFARSAQSALARLCHGQSKLCGPSGITLWKNEEAHLRGVGEAATQLVAEAVGVANPPPPVPLPPPEGGGMGATQADVRRNIWLLICGGARVQLERRSEESRQCSTQNEHPAQASWEKEQQRKTTHWLPQRGRHSAEAGASPGTSTAGLCRDDLHRSINIYIYIYMCTYWPTLGRWRRSTSASGGTAASRHSANMP</sequence>
<feature type="region of interest" description="Disordered" evidence="1">
    <location>
        <begin position="100"/>
        <end position="151"/>
    </location>
</feature>
<evidence type="ECO:0000256" key="1">
    <source>
        <dbReference type="SAM" id="MobiDB-lite"/>
    </source>
</evidence>
<organism evidence="2 3">
    <name type="scientific">Prorocentrum cordatum</name>
    <dbReference type="NCBI Taxonomy" id="2364126"/>
    <lineage>
        <taxon>Eukaryota</taxon>
        <taxon>Sar</taxon>
        <taxon>Alveolata</taxon>
        <taxon>Dinophyceae</taxon>
        <taxon>Prorocentrales</taxon>
        <taxon>Prorocentraceae</taxon>
        <taxon>Prorocentrum</taxon>
    </lineage>
</organism>
<evidence type="ECO:0000313" key="2">
    <source>
        <dbReference type="EMBL" id="CAK0858215.1"/>
    </source>
</evidence>
<reference evidence="2" key="1">
    <citation type="submission" date="2023-10" db="EMBL/GenBank/DDBJ databases">
        <authorList>
            <person name="Chen Y."/>
            <person name="Shah S."/>
            <person name="Dougan E. K."/>
            <person name="Thang M."/>
            <person name="Chan C."/>
        </authorList>
    </citation>
    <scope>NUCLEOTIDE SEQUENCE [LARGE SCALE GENOMIC DNA]</scope>
</reference>
<comment type="caution">
    <text evidence="2">The sequence shown here is derived from an EMBL/GenBank/DDBJ whole genome shotgun (WGS) entry which is preliminary data.</text>
</comment>
<dbReference type="Proteomes" id="UP001189429">
    <property type="component" value="Unassembled WGS sequence"/>
</dbReference>